<dbReference type="GO" id="GO:0005667">
    <property type="term" value="C:transcription regulator complex"/>
    <property type="evidence" value="ECO:0007669"/>
    <property type="project" value="TreeGrafter"/>
</dbReference>
<comment type="subcellular location">
    <subcellularLocation>
        <location evidence="1">Nucleus</location>
    </subcellularLocation>
</comment>
<accession>A0AA41V953</accession>
<reference evidence="11" key="1">
    <citation type="submission" date="2022-03" db="EMBL/GenBank/DDBJ databases">
        <title>A functionally conserved STORR gene fusion in Papaver species that diverged 16.8 million years ago.</title>
        <authorList>
            <person name="Catania T."/>
        </authorList>
    </citation>
    <scope>NUCLEOTIDE SEQUENCE</scope>
    <source>
        <strain evidence="11">S-191538</strain>
    </source>
</reference>
<evidence type="ECO:0000256" key="4">
    <source>
        <dbReference type="ARBA" id="ARBA00022771"/>
    </source>
</evidence>
<dbReference type="EMBL" id="JAJJMA010086644">
    <property type="protein sequence ID" value="MCL7029088.1"/>
    <property type="molecule type" value="Genomic_DNA"/>
</dbReference>
<gene>
    <name evidence="11" type="ORF">MKW94_010599</name>
</gene>
<dbReference type="InterPro" id="IPR013178">
    <property type="entry name" value="Histone_AcTrfase_Rtt109/CBP"/>
</dbReference>
<dbReference type="Proteomes" id="UP001177140">
    <property type="component" value="Unassembled WGS sequence"/>
</dbReference>
<name>A0AA41V953_PAPNU</name>
<keyword evidence="12" id="KW-1185">Reference proteome</keyword>
<dbReference type="PANTHER" id="PTHR13808:SF53">
    <property type="entry name" value="HISTONE ACETYLTRANSFERASE HAC2"/>
    <property type="match status" value="1"/>
</dbReference>
<dbReference type="SUPFAM" id="SSF57903">
    <property type="entry name" value="FYVE/PHD zinc finger"/>
    <property type="match status" value="1"/>
</dbReference>
<evidence type="ECO:0000256" key="9">
    <source>
        <dbReference type="SAM" id="MobiDB-lite"/>
    </source>
</evidence>
<keyword evidence="6" id="KW-0805">Transcription regulation</keyword>
<evidence type="ECO:0000256" key="2">
    <source>
        <dbReference type="ARBA" id="ARBA00013184"/>
    </source>
</evidence>
<feature type="domain" description="CBP/p300-type HAT" evidence="10">
    <location>
        <begin position="316"/>
        <end position="687"/>
    </location>
</feature>
<dbReference type="Pfam" id="PF08214">
    <property type="entry name" value="HAT_KAT11"/>
    <property type="match status" value="1"/>
</dbReference>
<dbReference type="GO" id="GO:0045944">
    <property type="term" value="P:positive regulation of transcription by RNA polymerase II"/>
    <property type="evidence" value="ECO:0007669"/>
    <property type="project" value="TreeGrafter"/>
</dbReference>
<keyword evidence="7" id="KW-0804">Transcription</keyword>
<dbReference type="GO" id="GO:0005634">
    <property type="term" value="C:nucleus"/>
    <property type="evidence" value="ECO:0007669"/>
    <property type="project" value="UniProtKB-SubCell"/>
</dbReference>
<keyword evidence="8" id="KW-0539">Nucleus</keyword>
<evidence type="ECO:0000256" key="5">
    <source>
        <dbReference type="ARBA" id="ARBA00022833"/>
    </source>
</evidence>
<protein>
    <recommendedName>
        <fullName evidence="2">histone acetyltransferase</fullName>
        <ecNumber evidence="2">2.3.1.48</ecNumber>
    </recommendedName>
</protein>
<dbReference type="GO" id="GO:0000123">
    <property type="term" value="C:histone acetyltransferase complex"/>
    <property type="evidence" value="ECO:0007669"/>
    <property type="project" value="TreeGrafter"/>
</dbReference>
<dbReference type="InterPro" id="IPR031162">
    <property type="entry name" value="CBP_P300_HAT"/>
</dbReference>
<dbReference type="PROSITE" id="PS51727">
    <property type="entry name" value="CBP_P300_HAT"/>
    <property type="match status" value="1"/>
</dbReference>
<evidence type="ECO:0000313" key="11">
    <source>
        <dbReference type="EMBL" id="MCL7029088.1"/>
    </source>
</evidence>
<evidence type="ECO:0000256" key="6">
    <source>
        <dbReference type="ARBA" id="ARBA00023015"/>
    </source>
</evidence>
<evidence type="ECO:0000256" key="7">
    <source>
        <dbReference type="ARBA" id="ARBA00023163"/>
    </source>
</evidence>
<dbReference type="GO" id="GO:0031490">
    <property type="term" value="F:chromatin DNA binding"/>
    <property type="evidence" value="ECO:0007669"/>
    <property type="project" value="TreeGrafter"/>
</dbReference>
<dbReference type="PANTHER" id="PTHR13808">
    <property type="entry name" value="CBP/P300-RELATED"/>
    <property type="match status" value="1"/>
</dbReference>
<feature type="region of interest" description="Disordered" evidence="9">
    <location>
        <begin position="98"/>
        <end position="166"/>
    </location>
</feature>
<proteinExistence type="predicted"/>
<dbReference type="InterPro" id="IPR011011">
    <property type="entry name" value="Znf_FYVE_PHD"/>
</dbReference>
<dbReference type="GO" id="GO:0003713">
    <property type="term" value="F:transcription coactivator activity"/>
    <property type="evidence" value="ECO:0007669"/>
    <property type="project" value="TreeGrafter"/>
</dbReference>
<keyword evidence="5" id="KW-0862">Zinc</keyword>
<dbReference type="EC" id="2.3.1.48" evidence="2"/>
<evidence type="ECO:0000259" key="10">
    <source>
        <dbReference type="PROSITE" id="PS51727"/>
    </source>
</evidence>
<sequence>MMLQGRSMAPAPFNSTATWCGNWCVMPPLKIPSPTAKNWRQDAGMRLLKTVIDQVIDKLDVPKNCSQRQQLKHRTVNYNFEMPQASRKYHDVSKATVNPCTVDAGSSEQRKTTKRKVDGPTGDIPSTVELSFKRRKTDHQSSEEIHPHQRSRMSYESSDKSMMRGNSLTSLKEWSGETKPKPDEKQTMGEVKNDNACQLCGVEKLFFETRCFSCGILFKKRDKYHSASNLGVECRCCNACSIIEGKKPSVPGVRINKEKISLDTDLAYQEPFVLCDRCGGKQHHSCALFNNERNVSEGKSGYTCPKCDINQLEDDLGGAIHLKRTKLSDFLEDRLCSSLRQEREERAKAMGKNSDEVPGAENLVVRVVSSVEKSVLVNPEIHNVLKDANYPENLSYRSKVILLFQKIDGVDVCLFGMYVQEYGSKCAHPNQRSIYISYLDSVKYFQPEGTATGEPLRTFVYQEILVGYLDYCKRRGFSKCYLWSCPPSKADQYIFYCHPGTQKNPSSEILRDWYRKMLNKAKGEGIVADVTNYYDYFFKGDRKHKVKAARLPYFEGDYWPSIAESELKKLIDEIVPSVRRTRKQRPSSEAVRCTDDSGNPPLGDKLMEKLGEKMKKQKQNFIIVDLGTQHMAADTDQEEDEVIEGSLFSVRDNFLDLSKKKHYQFDNLQRAKHSTKMILHHLRNPDIAQEEV</sequence>
<evidence type="ECO:0000256" key="1">
    <source>
        <dbReference type="ARBA" id="ARBA00004123"/>
    </source>
</evidence>
<dbReference type="GO" id="GO:0004402">
    <property type="term" value="F:histone acetyltransferase activity"/>
    <property type="evidence" value="ECO:0007669"/>
    <property type="project" value="InterPro"/>
</dbReference>
<evidence type="ECO:0000256" key="8">
    <source>
        <dbReference type="ARBA" id="ARBA00023242"/>
    </source>
</evidence>
<organism evidence="11 12">
    <name type="scientific">Papaver nudicaule</name>
    <name type="common">Iceland poppy</name>
    <dbReference type="NCBI Taxonomy" id="74823"/>
    <lineage>
        <taxon>Eukaryota</taxon>
        <taxon>Viridiplantae</taxon>
        <taxon>Streptophyta</taxon>
        <taxon>Embryophyta</taxon>
        <taxon>Tracheophyta</taxon>
        <taxon>Spermatophyta</taxon>
        <taxon>Magnoliopsida</taxon>
        <taxon>Ranunculales</taxon>
        <taxon>Papaveraceae</taxon>
        <taxon>Papaveroideae</taxon>
        <taxon>Papaver</taxon>
    </lineage>
</organism>
<evidence type="ECO:0000313" key="12">
    <source>
        <dbReference type="Proteomes" id="UP001177140"/>
    </source>
</evidence>
<keyword evidence="4" id="KW-0863">Zinc-finger</keyword>
<comment type="caution">
    <text evidence="11">The sequence shown here is derived from an EMBL/GenBank/DDBJ whole genome shotgun (WGS) entry which is preliminary data.</text>
</comment>
<feature type="compositionally biased region" description="Basic and acidic residues" evidence="9">
    <location>
        <begin position="138"/>
        <end position="147"/>
    </location>
</feature>
<feature type="compositionally biased region" description="Basic and acidic residues" evidence="9">
    <location>
        <begin position="108"/>
        <end position="118"/>
    </location>
</feature>
<dbReference type="InterPro" id="IPR013083">
    <property type="entry name" value="Znf_RING/FYVE/PHD"/>
</dbReference>
<keyword evidence="4" id="KW-0479">Metal-binding</keyword>
<dbReference type="SMART" id="SM01250">
    <property type="entry name" value="KAT11"/>
    <property type="match status" value="1"/>
</dbReference>
<dbReference type="Gene3D" id="3.30.40.10">
    <property type="entry name" value="Zinc/RING finger domain, C3HC4 (zinc finger)"/>
    <property type="match status" value="1"/>
</dbReference>
<dbReference type="AlphaFoldDB" id="A0AA41V953"/>
<keyword evidence="3" id="KW-0808">Transferase</keyword>
<feature type="compositionally biased region" description="Polar residues" evidence="9">
    <location>
        <begin position="98"/>
        <end position="107"/>
    </location>
</feature>
<feature type="region of interest" description="Disordered" evidence="9">
    <location>
        <begin position="583"/>
        <end position="602"/>
    </location>
</feature>
<dbReference type="GO" id="GO:0008270">
    <property type="term" value="F:zinc ion binding"/>
    <property type="evidence" value="ECO:0007669"/>
    <property type="project" value="UniProtKB-KW"/>
</dbReference>
<evidence type="ECO:0000256" key="3">
    <source>
        <dbReference type="ARBA" id="ARBA00022679"/>
    </source>
</evidence>